<accession>A0A2U1UWE6</accession>
<evidence type="ECO:0000313" key="4">
    <source>
        <dbReference type="Proteomes" id="UP000303847"/>
    </source>
</evidence>
<dbReference type="EMBL" id="QDKK01000001">
    <property type="protein sequence ID" value="PWC26004.1"/>
    <property type="molecule type" value="Genomic_DNA"/>
</dbReference>
<proteinExistence type="predicted"/>
<sequence length="316" mass="35841">MHKLRFAIPMVLMLAGCGDEPENSVQTEPEKAPVPTFSITTDDPIINQLLPAIRHLLPGLDKYSEQFQEKAIENNRFLTIKFHIPDNASIPAEYVATGHNCFIEINDDRTGIKIPKSACQATLFDHKNVLPDSDYWVYFYPDDLTYTPYDFAQMPNAERIDTAKNYLKKIAETIENVQQKNDWAAYDFPNYGRLFRQIGHEGKRFLSQDVIQLYSSCQMAGSNAQSWWSEQVSSVKDLTSNDPQKIAPALQRIESVYQAYQMSASECLKDIKTAPPKSKPIEILPPTKDNKPPRPGCLMVFKPDDKTEWSCPIAGS</sequence>
<dbReference type="Proteomes" id="UP000303847">
    <property type="component" value="Chromosome"/>
</dbReference>
<dbReference type="Proteomes" id="UP000295985">
    <property type="component" value="Unassembled WGS sequence"/>
</dbReference>
<organism evidence="1 3">
    <name type="scientific">Brenneria nigrifluens DSM 30175 = ATCC 13028</name>
    <dbReference type="NCBI Taxonomy" id="1121120"/>
    <lineage>
        <taxon>Bacteria</taxon>
        <taxon>Pseudomonadati</taxon>
        <taxon>Pseudomonadota</taxon>
        <taxon>Gammaproteobacteria</taxon>
        <taxon>Enterobacterales</taxon>
        <taxon>Pectobacteriaceae</taxon>
        <taxon>Brenneria</taxon>
    </lineage>
</organism>
<evidence type="ECO:0000313" key="1">
    <source>
        <dbReference type="EMBL" id="PWC26004.1"/>
    </source>
</evidence>
<protein>
    <recommendedName>
        <fullName evidence="5">Lipoprotein</fullName>
    </recommendedName>
</protein>
<evidence type="ECO:0000313" key="2">
    <source>
        <dbReference type="EMBL" id="QCR05614.1"/>
    </source>
</evidence>
<evidence type="ECO:0008006" key="5">
    <source>
        <dbReference type="Google" id="ProtNLM"/>
    </source>
</evidence>
<dbReference type="EMBL" id="CP034036">
    <property type="protein sequence ID" value="QCR05614.1"/>
    <property type="molecule type" value="Genomic_DNA"/>
</dbReference>
<evidence type="ECO:0000313" key="3">
    <source>
        <dbReference type="Proteomes" id="UP000295985"/>
    </source>
</evidence>
<reference evidence="2 4" key="2">
    <citation type="submission" date="2018-11" db="EMBL/GenBank/DDBJ databases">
        <title>Genome sequences of Brenneria nigrifluens and Brenneria rubrifaciens.</title>
        <authorList>
            <person name="Poret-Peterson A.T."/>
            <person name="McClean A.E."/>
            <person name="Kluepfel D.A."/>
        </authorList>
    </citation>
    <scope>NUCLEOTIDE SEQUENCE [LARGE SCALE GENOMIC DNA]</scope>
    <source>
        <strain evidence="2 4">ATCC 13028</strain>
    </source>
</reference>
<keyword evidence="4" id="KW-1185">Reference proteome</keyword>
<name>A0A2U1UWE6_9GAMM</name>
<dbReference type="AlphaFoldDB" id="A0A2U1UWE6"/>
<dbReference type="RefSeq" id="WP_009113928.1">
    <property type="nucleotide sequence ID" value="NZ_CP034036.1"/>
</dbReference>
<gene>
    <name evidence="1" type="ORF">DDT54_01375</name>
    <name evidence="2" type="ORF">EH206_16345</name>
</gene>
<dbReference type="PROSITE" id="PS51257">
    <property type="entry name" value="PROKAR_LIPOPROTEIN"/>
    <property type="match status" value="1"/>
</dbReference>
<dbReference type="OrthoDB" id="6433117at2"/>
<reference evidence="1 3" key="1">
    <citation type="submission" date="2018-04" db="EMBL/GenBank/DDBJ databases">
        <title>Brenneria corticis sp.nov.</title>
        <authorList>
            <person name="Li Y."/>
        </authorList>
    </citation>
    <scope>NUCLEOTIDE SEQUENCE [LARGE SCALE GENOMIC DNA]</scope>
    <source>
        <strain evidence="1 3">LMG 2694</strain>
    </source>
</reference>